<reference evidence="2 3" key="1">
    <citation type="submission" date="2019-07" db="EMBL/GenBank/DDBJ databases">
        <authorList>
            <person name="Kim J."/>
        </authorList>
    </citation>
    <scope>NUCLEOTIDE SEQUENCE [LARGE SCALE GENOMIC DNA]</scope>
    <source>
        <strain evidence="3">dk17</strain>
    </source>
</reference>
<feature type="transmembrane region" description="Helical" evidence="1">
    <location>
        <begin position="41"/>
        <end position="58"/>
    </location>
</feature>
<sequence length="87" mass="9829">MFNRDSVGLGLVAGAVLPVLSWFVFDYILQNDAIIMNKPGVPYLIAALLNLLLMRYLLKVDKDNTAKGVMMTTFAFMLVVFIFKIHF</sequence>
<evidence type="ECO:0000256" key="1">
    <source>
        <dbReference type="SAM" id="Phobius"/>
    </source>
</evidence>
<feature type="transmembrane region" description="Helical" evidence="1">
    <location>
        <begin position="64"/>
        <end position="83"/>
    </location>
</feature>
<evidence type="ECO:0008006" key="4">
    <source>
        <dbReference type="Google" id="ProtNLM"/>
    </source>
</evidence>
<dbReference type="Proteomes" id="UP000320042">
    <property type="component" value="Unassembled WGS sequence"/>
</dbReference>
<evidence type="ECO:0000313" key="2">
    <source>
        <dbReference type="EMBL" id="TWR27367.1"/>
    </source>
</evidence>
<evidence type="ECO:0000313" key="3">
    <source>
        <dbReference type="Proteomes" id="UP000320042"/>
    </source>
</evidence>
<accession>A0A563U7N9</accession>
<dbReference type="AlphaFoldDB" id="A0A563U7N9"/>
<name>A0A563U7N9_9SPHI</name>
<keyword evidence="1" id="KW-0472">Membrane</keyword>
<keyword evidence="1" id="KW-1133">Transmembrane helix</keyword>
<protein>
    <recommendedName>
        <fullName evidence="4">Stationary phase survival protein SurE</fullName>
    </recommendedName>
</protein>
<proteinExistence type="predicted"/>
<dbReference type="RefSeq" id="WP_146382335.1">
    <property type="nucleotide sequence ID" value="NZ_VOEJ01000006.1"/>
</dbReference>
<feature type="transmembrane region" description="Helical" evidence="1">
    <location>
        <begin position="6"/>
        <end position="29"/>
    </location>
</feature>
<keyword evidence="3" id="KW-1185">Reference proteome</keyword>
<comment type="caution">
    <text evidence="2">The sequence shown here is derived from an EMBL/GenBank/DDBJ whole genome shotgun (WGS) entry which is preliminary data.</text>
</comment>
<organism evidence="2 3">
    <name type="scientific">Mucilaginibacter pallidiroseus</name>
    <dbReference type="NCBI Taxonomy" id="2599295"/>
    <lineage>
        <taxon>Bacteria</taxon>
        <taxon>Pseudomonadati</taxon>
        <taxon>Bacteroidota</taxon>
        <taxon>Sphingobacteriia</taxon>
        <taxon>Sphingobacteriales</taxon>
        <taxon>Sphingobacteriaceae</taxon>
        <taxon>Mucilaginibacter</taxon>
    </lineage>
</organism>
<dbReference type="EMBL" id="VOEJ01000006">
    <property type="protein sequence ID" value="TWR27367.1"/>
    <property type="molecule type" value="Genomic_DNA"/>
</dbReference>
<keyword evidence="1" id="KW-0812">Transmembrane</keyword>
<gene>
    <name evidence="2" type="ORF">FPZ43_12845</name>
</gene>